<evidence type="ECO:0000313" key="8">
    <source>
        <dbReference type="Proteomes" id="UP000002028"/>
    </source>
</evidence>
<proteinExistence type="inferred from homology"/>
<evidence type="ECO:0000256" key="4">
    <source>
        <dbReference type="ARBA" id="ARBA00022833"/>
    </source>
</evidence>
<comment type="function">
    <text evidence="6">Part of an energy-coupled inorganic carbon pump.</text>
</comment>
<dbReference type="Proteomes" id="UP000002028">
    <property type="component" value="Chromosome"/>
</dbReference>
<reference evidence="7 8" key="1">
    <citation type="journal article" date="2010" name="Stand. Genomic Sci.">
        <title>Complete genome sequence of Spirosoma linguale type strain (1).</title>
        <authorList>
            <person name="Lail K."/>
            <person name="Sikorski J."/>
            <person name="Saunders E."/>
            <person name="Lapidus A."/>
            <person name="Glavina Del Rio T."/>
            <person name="Copeland A."/>
            <person name="Tice H."/>
            <person name="Cheng J.-F."/>
            <person name="Lucas S."/>
            <person name="Nolan M."/>
            <person name="Bruce D."/>
            <person name="Goodwin L."/>
            <person name="Pitluck S."/>
            <person name="Ivanova N."/>
            <person name="Mavromatis K."/>
            <person name="Ovchinnikova G."/>
            <person name="Pati A."/>
            <person name="Chen A."/>
            <person name="Palaniappan K."/>
            <person name="Land M."/>
            <person name="Hauser L."/>
            <person name="Chang Y.-J."/>
            <person name="Jeffries C.D."/>
            <person name="Chain P."/>
            <person name="Brettin T."/>
            <person name="Detter J.C."/>
            <person name="Schuetze A."/>
            <person name="Rohde M."/>
            <person name="Tindall B.J."/>
            <person name="Goeker M."/>
            <person name="Bristow J."/>
            <person name="Eisen J.A."/>
            <person name="Markowitz V."/>
            <person name="Hugenholtz P."/>
            <person name="Kyrpides N.C."/>
            <person name="Klenk H.-P."/>
            <person name="Chen F."/>
        </authorList>
    </citation>
    <scope>NUCLEOTIDE SEQUENCE [LARGE SCALE GENOMIC DNA]</scope>
    <source>
        <strain evidence="8">ATCC 33905 / DSM 74 / LMG 10896 / Claus 1</strain>
    </source>
</reference>
<keyword evidence="1 6" id="KW-0813">Transport</keyword>
<protein>
    <recommendedName>
        <fullName evidence="6">Probable inorganic carbon transporter subunit DabA</fullName>
    </recommendedName>
</protein>
<comment type="cofactor">
    <cofactor evidence="6">
        <name>Zn(2+)</name>
        <dbReference type="ChEBI" id="CHEBI:29105"/>
    </cofactor>
</comment>
<keyword evidence="5 6" id="KW-0472">Membrane</keyword>
<evidence type="ECO:0000313" key="7">
    <source>
        <dbReference type="EMBL" id="ADB36879.1"/>
    </source>
</evidence>
<keyword evidence="8" id="KW-1185">Reference proteome</keyword>
<evidence type="ECO:0000256" key="5">
    <source>
        <dbReference type="ARBA" id="ARBA00023136"/>
    </source>
</evidence>
<dbReference type="GO" id="GO:0008270">
    <property type="term" value="F:zinc ion binding"/>
    <property type="evidence" value="ECO:0007669"/>
    <property type="project" value="UniProtKB-UniRule"/>
</dbReference>
<evidence type="ECO:0000256" key="1">
    <source>
        <dbReference type="ARBA" id="ARBA00022448"/>
    </source>
</evidence>
<feature type="binding site" evidence="6">
    <location>
        <position position="277"/>
    </location>
    <ligand>
        <name>Zn(2+)</name>
        <dbReference type="ChEBI" id="CHEBI:29105"/>
    </ligand>
</feature>
<keyword evidence="6" id="KW-0997">Cell inner membrane</keyword>
<comment type="subunit">
    <text evidence="6">Forms a complex with DabB.</text>
</comment>
<accession>D2QHZ1</accession>
<dbReference type="GO" id="GO:0005886">
    <property type="term" value="C:plasma membrane"/>
    <property type="evidence" value="ECO:0007669"/>
    <property type="project" value="UniProtKB-SubCell"/>
</dbReference>
<evidence type="ECO:0000256" key="6">
    <source>
        <dbReference type="HAMAP-Rule" id="MF_01871"/>
    </source>
</evidence>
<keyword evidence="3 6" id="KW-0479">Metal-binding</keyword>
<evidence type="ECO:0000256" key="3">
    <source>
        <dbReference type="ARBA" id="ARBA00022723"/>
    </source>
</evidence>
<dbReference type="eggNOG" id="COG3002">
    <property type="taxonomic scope" value="Bacteria"/>
</dbReference>
<dbReference type="InterPro" id="IPR018752">
    <property type="entry name" value="DabA"/>
</dbReference>
<dbReference type="PANTHER" id="PTHR38344:SF1">
    <property type="entry name" value="INORGANIC CARBON TRANSPORTER SUBUNIT DABA-RELATED"/>
    <property type="match status" value="1"/>
</dbReference>
<sequence>METAVVDTNVLIEEDYQLLKPSEDVSTARIAGLVAKSFKLIAPFWPLKNLIAVNPLQGFEDLPFEEALPLGSAYFQQASLPQPMEAVNRQTIKWLQAYFDDGQATLPMPLRQEGLYAAWRQLAVHDACLHENDEQKQEWLTTLPENPAQAIQLYLLHTGIAPSEHEQFLTLLLTTLPGWAAYIRYRTDWAGLDANHRHPVTQIDYLAIRLIITQVLWPDAKALLSWHQGAVEQARSKPDVLANIQQAEDTYRLPLLQQLATQPLTEARTPDAQLVFCIDVRSEPFRRALEATGDYQTLGFAGFFGVPVQITDTVTGETHASCPVLLSPKHTVHESPCCSPAEADQDRTAYGRQKKLKQLYQSLKYSFTTPFALVESMGLASGAWMGLRSLAPGLASRLKHSVSQSIRKPMAVASSLETLPLADQCAYAEGALRVMGLTHHFAPLVVFCGHGSTTQNNAYATALDCGACGGRHGAPNARILAGILNNPEVRTYLVQQGIAIPDTTRFIAAEHNTTTDEVTLYGDDASEACKKLTRDLAKAQQANSLERLRQMQKNADHSGGAQQTWLRSQDWAQVRPEWGLARNAAFIVGPRQLTASLNLQGRSFLHSYNYTQDPSGSSLTTILTAPMVVAEWINTQYLFSTLDNVAFGGGSKITQNITGKIGIMQGNGSDLMTGLPLQSVYASDELAYHQPQRLLTVVYAPRPLLDAIIQAQPVLQKLFGNGWVQLACIEPTDRQTYLLTRDLLWQKAK</sequence>
<comment type="subcellular location">
    <subcellularLocation>
        <location evidence="6">Cell inner membrane</location>
        <topology evidence="6">Peripheral membrane protein</topology>
    </subcellularLocation>
</comment>
<dbReference type="HOGENOM" id="CLU_009885_0_0_10"/>
<keyword evidence="4 6" id="KW-0862">Zinc</keyword>
<dbReference type="AlphaFoldDB" id="D2QHZ1"/>
<dbReference type="EMBL" id="CP001769">
    <property type="protein sequence ID" value="ADB36879.1"/>
    <property type="molecule type" value="Genomic_DNA"/>
</dbReference>
<gene>
    <name evidence="6" type="primary">dabA</name>
    <name evidence="7" type="ordered locus">Slin_0816</name>
</gene>
<evidence type="ECO:0000256" key="2">
    <source>
        <dbReference type="ARBA" id="ARBA00022475"/>
    </source>
</evidence>
<dbReference type="PANTHER" id="PTHR38344">
    <property type="entry name" value="UPF0753 PROTEIN AQ_863"/>
    <property type="match status" value="1"/>
</dbReference>
<dbReference type="Pfam" id="PF10070">
    <property type="entry name" value="DabA"/>
    <property type="match status" value="2"/>
</dbReference>
<name>D2QHZ1_SPILD</name>
<comment type="similarity">
    <text evidence="6">Belongs to the inorganic carbon transporter (TC 9.A.2) DabA family.</text>
</comment>
<keyword evidence="2 6" id="KW-1003">Cell membrane</keyword>
<dbReference type="KEGG" id="sli:Slin_0816"/>
<feature type="binding site" evidence="6">
    <location>
        <position position="465"/>
    </location>
    <ligand>
        <name>Zn(2+)</name>
        <dbReference type="ChEBI" id="CHEBI:29105"/>
    </ligand>
</feature>
<dbReference type="STRING" id="504472.Slin_0816"/>
<feature type="binding site" evidence="6">
    <location>
        <position position="450"/>
    </location>
    <ligand>
        <name>Zn(2+)</name>
        <dbReference type="ChEBI" id="CHEBI:29105"/>
    </ligand>
</feature>
<feature type="binding site" evidence="6">
    <location>
        <position position="279"/>
    </location>
    <ligand>
        <name>Zn(2+)</name>
        <dbReference type="ChEBI" id="CHEBI:29105"/>
    </ligand>
</feature>
<organism evidence="7 8">
    <name type="scientific">Spirosoma linguale (strain ATCC 33905 / DSM 74 / LMG 10896 / Claus 1)</name>
    <dbReference type="NCBI Taxonomy" id="504472"/>
    <lineage>
        <taxon>Bacteria</taxon>
        <taxon>Pseudomonadati</taxon>
        <taxon>Bacteroidota</taxon>
        <taxon>Cytophagia</taxon>
        <taxon>Cytophagales</taxon>
        <taxon>Cytophagaceae</taxon>
        <taxon>Spirosoma</taxon>
    </lineage>
</organism>
<dbReference type="HAMAP" id="MF_01871">
    <property type="entry name" value="DabA"/>
    <property type="match status" value="1"/>
</dbReference>